<name>A0A7Y9W616_9BURK</name>
<dbReference type="Pfam" id="PF00271">
    <property type="entry name" value="Helicase_C"/>
    <property type="match status" value="1"/>
</dbReference>
<gene>
    <name evidence="16" type="ORF">GGD41_001658</name>
</gene>
<dbReference type="SMART" id="SM00490">
    <property type="entry name" value="HELICc"/>
    <property type="match status" value="1"/>
</dbReference>
<dbReference type="GO" id="GO:0003676">
    <property type="term" value="F:nucleic acid binding"/>
    <property type="evidence" value="ECO:0007669"/>
    <property type="project" value="InterPro"/>
</dbReference>
<sequence length="590" mass="63062">MSSGMLRICTSRCGIGTSIPACFNARLKNAGQVSVVVGCRLPDGTPTSQLGSVGVRSRKRSSTECGIDQWGRYLCRGVRWCCNYVVRGGKCLTRNGGGGNPHMICAAQSRAVTARIAPLARNTPMSFASLGLIDRLLRNLQDLNYQTPTPVQAKAIPAVLSGKDVMAAAQTGTGKTAGFALPLLQRLVQHGPAVSSNRARVLVLVPTRELAEQLLQSFIEYGKGLDLRFLAAYGGVSINPQMMKLRKGVDVLVATPGRLLDLHRQNAVQFDQVQTLVLDEADRMLDLGFERELNAVFAALPTQRQTLLFSATFTDDIRAMAAGILRGPVDISVSPPNATASRIKQWVVLVDKKNKPDLFMHLVAENNWTHALVFVKTRNGVDYLAAMLDEAGYAVDTIHGDKPQPARLRALERFKTGEVSMLVATDVAARGLDIDDLPLVINVDLPIVAQDYVHRIGRTGRAGASGVAVSLVCADEAPQLAAIEALIRQTLRREEEPGFEAEHRVPQTSATGELIKKPKKPKKPKVPQAAPRAVAAGKGKSGTSGTSGKSLSSGSPFSAQKPRGKPASKPVAGSHKPAGKPAGGRGKRQP</sequence>
<dbReference type="GO" id="GO:0016787">
    <property type="term" value="F:hydrolase activity"/>
    <property type="evidence" value="ECO:0007669"/>
    <property type="project" value="UniProtKB-KW"/>
</dbReference>
<keyword evidence="6 11" id="KW-0067">ATP-binding</keyword>
<comment type="similarity">
    <text evidence="7 11">Belongs to the DEAD box helicase family.</text>
</comment>
<dbReference type="InterPro" id="IPR014001">
    <property type="entry name" value="Helicase_ATP-bd"/>
</dbReference>
<dbReference type="CDD" id="cd00268">
    <property type="entry name" value="DEADc"/>
    <property type="match status" value="1"/>
</dbReference>
<dbReference type="SMART" id="SM00487">
    <property type="entry name" value="DEXDc"/>
    <property type="match status" value="1"/>
</dbReference>
<evidence type="ECO:0000256" key="8">
    <source>
        <dbReference type="ARBA" id="ARBA00047984"/>
    </source>
</evidence>
<dbReference type="Pfam" id="PF00270">
    <property type="entry name" value="DEAD"/>
    <property type="match status" value="1"/>
</dbReference>
<evidence type="ECO:0000313" key="17">
    <source>
        <dbReference type="Proteomes" id="UP000572540"/>
    </source>
</evidence>
<dbReference type="Proteomes" id="UP000572540">
    <property type="component" value="Unassembled WGS sequence"/>
</dbReference>
<dbReference type="InterPro" id="IPR027417">
    <property type="entry name" value="P-loop_NTPase"/>
</dbReference>
<evidence type="ECO:0000256" key="3">
    <source>
        <dbReference type="ARBA" id="ARBA00022741"/>
    </source>
</evidence>
<dbReference type="InterPro" id="IPR000629">
    <property type="entry name" value="RNA-helicase_DEAD-box_CS"/>
</dbReference>
<feature type="domain" description="Helicase C-terminal" evidence="14">
    <location>
        <begin position="342"/>
        <end position="504"/>
    </location>
</feature>
<evidence type="ECO:0000256" key="10">
    <source>
        <dbReference type="PROSITE-ProRule" id="PRU00552"/>
    </source>
</evidence>
<dbReference type="PANTHER" id="PTHR47959">
    <property type="entry name" value="ATP-DEPENDENT RNA HELICASE RHLE-RELATED"/>
    <property type="match status" value="1"/>
</dbReference>
<feature type="compositionally biased region" description="Basic and acidic residues" evidence="12">
    <location>
        <begin position="495"/>
        <end position="505"/>
    </location>
</feature>
<accession>A0A7Y9W616</accession>
<evidence type="ECO:0000313" key="16">
    <source>
        <dbReference type="EMBL" id="NYH14430.1"/>
    </source>
</evidence>
<feature type="region of interest" description="Disordered" evidence="12">
    <location>
        <begin position="495"/>
        <end position="590"/>
    </location>
</feature>
<keyword evidence="2" id="KW-0963">Cytoplasm</keyword>
<dbReference type="PROSITE" id="PS51192">
    <property type="entry name" value="HELICASE_ATP_BIND_1"/>
    <property type="match status" value="1"/>
</dbReference>
<dbReference type="CDD" id="cd18787">
    <property type="entry name" value="SF2_C_DEAD"/>
    <property type="match status" value="1"/>
</dbReference>
<dbReference type="AlphaFoldDB" id="A0A7Y9W616"/>
<evidence type="ECO:0000259" key="15">
    <source>
        <dbReference type="PROSITE" id="PS51195"/>
    </source>
</evidence>
<dbReference type="FunFam" id="3.40.50.300:FF:000108">
    <property type="entry name" value="ATP-dependent RNA helicase RhlE"/>
    <property type="match status" value="1"/>
</dbReference>
<dbReference type="InterPro" id="IPR044742">
    <property type="entry name" value="DEAD/DEAH_RhlB"/>
</dbReference>
<dbReference type="GO" id="GO:0005829">
    <property type="term" value="C:cytosol"/>
    <property type="evidence" value="ECO:0007669"/>
    <property type="project" value="TreeGrafter"/>
</dbReference>
<protein>
    <recommendedName>
        <fullName evidence="9">DEAD-box ATP-dependent RNA helicase RhpA</fullName>
        <ecNumber evidence="1">3.6.4.13</ecNumber>
    </recommendedName>
</protein>
<dbReference type="SUPFAM" id="SSF52540">
    <property type="entry name" value="P-loop containing nucleoside triphosphate hydrolases"/>
    <property type="match status" value="1"/>
</dbReference>
<feature type="domain" description="Helicase ATP-binding" evidence="13">
    <location>
        <begin position="156"/>
        <end position="331"/>
    </location>
</feature>
<dbReference type="GO" id="GO:0005524">
    <property type="term" value="F:ATP binding"/>
    <property type="evidence" value="ECO:0007669"/>
    <property type="project" value="UniProtKB-KW"/>
</dbReference>
<dbReference type="InterPro" id="IPR050079">
    <property type="entry name" value="DEAD_box_RNA_helicase"/>
</dbReference>
<evidence type="ECO:0000259" key="14">
    <source>
        <dbReference type="PROSITE" id="PS51194"/>
    </source>
</evidence>
<dbReference type="Gene3D" id="3.40.50.300">
    <property type="entry name" value="P-loop containing nucleotide triphosphate hydrolases"/>
    <property type="match status" value="2"/>
</dbReference>
<dbReference type="InterPro" id="IPR014014">
    <property type="entry name" value="RNA_helicase_DEAD_Q_motif"/>
</dbReference>
<dbReference type="GO" id="GO:0003724">
    <property type="term" value="F:RNA helicase activity"/>
    <property type="evidence" value="ECO:0007669"/>
    <property type="project" value="UniProtKB-EC"/>
</dbReference>
<dbReference type="PROSITE" id="PS51195">
    <property type="entry name" value="Q_MOTIF"/>
    <property type="match status" value="1"/>
</dbReference>
<comment type="catalytic activity">
    <reaction evidence="8">
        <text>ATP + H2O = ADP + phosphate + H(+)</text>
        <dbReference type="Rhea" id="RHEA:13065"/>
        <dbReference type="ChEBI" id="CHEBI:15377"/>
        <dbReference type="ChEBI" id="CHEBI:15378"/>
        <dbReference type="ChEBI" id="CHEBI:30616"/>
        <dbReference type="ChEBI" id="CHEBI:43474"/>
        <dbReference type="ChEBI" id="CHEBI:456216"/>
        <dbReference type="EC" id="3.6.4.13"/>
    </reaction>
</comment>
<evidence type="ECO:0000256" key="4">
    <source>
        <dbReference type="ARBA" id="ARBA00022801"/>
    </source>
</evidence>
<evidence type="ECO:0000259" key="13">
    <source>
        <dbReference type="PROSITE" id="PS51192"/>
    </source>
</evidence>
<evidence type="ECO:0000256" key="12">
    <source>
        <dbReference type="SAM" id="MobiDB-lite"/>
    </source>
</evidence>
<feature type="compositionally biased region" description="Low complexity" evidence="12">
    <location>
        <begin position="526"/>
        <end position="555"/>
    </location>
</feature>
<evidence type="ECO:0000256" key="2">
    <source>
        <dbReference type="ARBA" id="ARBA00022490"/>
    </source>
</evidence>
<dbReference type="InterPro" id="IPR011545">
    <property type="entry name" value="DEAD/DEAH_box_helicase_dom"/>
</dbReference>
<proteinExistence type="inferred from homology"/>
<dbReference type="InterPro" id="IPR001650">
    <property type="entry name" value="Helicase_C-like"/>
</dbReference>
<feature type="short sequence motif" description="Q motif" evidence="10">
    <location>
        <begin position="125"/>
        <end position="153"/>
    </location>
</feature>
<dbReference type="GO" id="GO:0042255">
    <property type="term" value="P:ribosome assembly"/>
    <property type="evidence" value="ECO:0007669"/>
    <property type="project" value="UniProtKB-ARBA"/>
</dbReference>
<evidence type="ECO:0000256" key="9">
    <source>
        <dbReference type="ARBA" id="ARBA00074363"/>
    </source>
</evidence>
<evidence type="ECO:0000256" key="7">
    <source>
        <dbReference type="ARBA" id="ARBA00038437"/>
    </source>
</evidence>
<keyword evidence="3 11" id="KW-0547">Nucleotide-binding</keyword>
<feature type="domain" description="DEAD-box RNA helicase Q" evidence="15">
    <location>
        <begin position="125"/>
        <end position="153"/>
    </location>
</feature>
<dbReference type="PROSITE" id="PS00039">
    <property type="entry name" value="DEAD_ATP_HELICASE"/>
    <property type="match status" value="1"/>
</dbReference>
<keyword evidence="4 11" id="KW-0378">Hydrolase</keyword>
<keyword evidence="5 11" id="KW-0347">Helicase</keyword>
<dbReference type="EMBL" id="JACCAU010000001">
    <property type="protein sequence ID" value="NYH14430.1"/>
    <property type="molecule type" value="Genomic_DNA"/>
</dbReference>
<dbReference type="PROSITE" id="PS51194">
    <property type="entry name" value="HELICASE_CTER"/>
    <property type="match status" value="1"/>
</dbReference>
<evidence type="ECO:0000256" key="6">
    <source>
        <dbReference type="ARBA" id="ARBA00022840"/>
    </source>
</evidence>
<dbReference type="GO" id="GO:0009266">
    <property type="term" value="P:response to temperature stimulus"/>
    <property type="evidence" value="ECO:0007669"/>
    <property type="project" value="UniProtKB-ARBA"/>
</dbReference>
<evidence type="ECO:0000256" key="1">
    <source>
        <dbReference type="ARBA" id="ARBA00012552"/>
    </source>
</evidence>
<reference evidence="16 17" key="1">
    <citation type="submission" date="2020-07" db="EMBL/GenBank/DDBJ databases">
        <title>Exploring microbial biodiversity for novel pathways involved in the catabolism of aromatic compounds derived from lignin.</title>
        <authorList>
            <person name="Elkins J."/>
        </authorList>
    </citation>
    <scope>NUCLEOTIDE SEQUENCE [LARGE SCALE GENOMIC DNA]</scope>
    <source>
        <strain evidence="16 17">H2C3B</strain>
    </source>
</reference>
<organism evidence="16 17">
    <name type="scientific">Paraburkholderia bryophila</name>
    <dbReference type="NCBI Taxonomy" id="420952"/>
    <lineage>
        <taxon>Bacteria</taxon>
        <taxon>Pseudomonadati</taxon>
        <taxon>Pseudomonadota</taxon>
        <taxon>Betaproteobacteria</taxon>
        <taxon>Burkholderiales</taxon>
        <taxon>Burkholderiaceae</taxon>
        <taxon>Paraburkholderia</taxon>
    </lineage>
</organism>
<evidence type="ECO:0000256" key="5">
    <source>
        <dbReference type="ARBA" id="ARBA00022806"/>
    </source>
</evidence>
<dbReference type="EC" id="3.6.4.13" evidence="1"/>
<evidence type="ECO:0000256" key="11">
    <source>
        <dbReference type="RuleBase" id="RU000492"/>
    </source>
</evidence>
<comment type="caution">
    <text evidence="16">The sequence shown here is derived from an EMBL/GenBank/DDBJ whole genome shotgun (WGS) entry which is preliminary data.</text>
</comment>
<dbReference type="PANTHER" id="PTHR47959:SF13">
    <property type="entry name" value="ATP-DEPENDENT RNA HELICASE RHLE"/>
    <property type="match status" value="1"/>
</dbReference>